<name>A0A1V4QGE3_UNCW3</name>
<organism evidence="3 4">
    <name type="scientific">candidate division WOR-3 bacterium 4484_100</name>
    <dbReference type="NCBI Taxonomy" id="1936077"/>
    <lineage>
        <taxon>Bacteria</taxon>
        <taxon>Bacteria division WOR-3</taxon>
    </lineage>
</organism>
<dbReference type="GO" id="GO:0016757">
    <property type="term" value="F:glycosyltransferase activity"/>
    <property type="evidence" value="ECO:0007669"/>
    <property type="project" value="InterPro"/>
</dbReference>
<proteinExistence type="predicted"/>
<feature type="domain" description="Glycosyl transferase family 1" evidence="1">
    <location>
        <begin position="188"/>
        <end position="338"/>
    </location>
</feature>
<evidence type="ECO:0000313" key="4">
    <source>
        <dbReference type="Proteomes" id="UP000191663"/>
    </source>
</evidence>
<dbReference type="Pfam" id="PF13439">
    <property type="entry name" value="Glyco_transf_4"/>
    <property type="match status" value="1"/>
</dbReference>
<dbReference type="Gene3D" id="3.40.50.2000">
    <property type="entry name" value="Glycogen Phosphorylase B"/>
    <property type="match status" value="2"/>
</dbReference>
<dbReference type="PANTHER" id="PTHR45947">
    <property type="entry name" value="SULFOQUINOVOSYL TRANSFERASE SQD2"/>
    <property type="match status" value="1"/>
</dbReference>
<accession>A0A1V4QGE3</accession>
<dbReference type="Proteomes" id="UP000191663">
    <property type="component" value="Unassembled WGS sequence"/>
</dbReference>
<dbReference type="InterPro" id="IPR001296">
    <property type="entry name" value="Glyco_trans_1"/>
</dbReference>
<reference evidence="4" key="1">
    <citation type="submission" date="2017-01" db="EMBL/GenBank/DDBJ databases">
        <title>Novel pathways for hydrocarbon cycling and metabolic interdependencies in hydrothermal sediment communities.</title>
        <authorList>
            <person name="Dombrowski N."/>
            <person name="Seitz K."/>
            <person name="Teske A."/>
            <person name="Baker B."/>
        </authorList>
    </citation>
    <scope>NUCLEOTIDE SEQUENCE [LARGE SCALE GENOMIC DNA]</scope>
</reference>
<dbReference type="InterPro" id="IPR050194">
    <property type="entry name" value="Glycosyltransferase_grp1"/>
</dbReference>
<gene>
    <name evidence="3" type="ORF">BXT86_01130</name>
</gene>
<dbReference type="CDD" id="cd03801">
    <property type="entry name" value="GT4_PimA-like"/>
    <property type="match status" value="1"/>
</dbReference>
<evidence type="ECO:0000259" key="2">
    <source>
        <dbReference type="Pfam" id="PF13439"/>
    </source>
</evidence>
<dbReference type="SUPFAM" id="SSF53756">
    <property type="entry name" value="UDP-Glycosyltransferase/glycogen phosphorylase"/>
    <property type="match status" value="1"/>
</dbReference>
<feature type="domain" description="Glycosyltransferase subfamily 4-like N-terminal" evidence="2">
    <location>
        <begin position="15"/>
        <end position="171"/>
    </location>
</feature>
<sequence length="362" mass="41547">MRIAFVGHKGVPARYGGVERHVEELGSRLAQRGHSIIIYSRWNYNFFKGRYKNMRIVSLPSIPQKHTEMISHTFLSLLSLLDKEVDVIHIHSVDPALLSFIPRLKAKVVVTSHGQAYRRGKWGPVAKRLSLIAERAFILFPHCRIAVSRTLKRYYEDRYQCRVVYIPNGINILEENGDDTLMHFGLSKNGYFLFVGRIIPTKGCDTLIEAFKLVKTTKKLVLVGGSSYTDSYFNDLKKRADPRVLFLGYRFGRELSQLYANAYCFVMPSEIEGLAITLLEAMAYRQCVIYSDIPENCEVAQGVGIPFRNRDIHSLAEKLTIALENPAMLKELGKKAQDRIKEEYDWDSIVTKTEQIYRGLFR</sequence>
<evidence type="ECO:0008006" key="5">
    <source>
        <dbReference type="Google" id="ProtNLM"/>
    </source>
</evidence>
<dbReference type="AlphaFoldDB" id="A0A1V4QGE3"/>
<dbReference type="PANTHER" id="PTHR45947:SF3">
    <property type="entry name" value="SULFOQUINOVOSYL TRANSFERASE SQD2"/>
    <property type="match status" value="1"/>
</dbReference>
<dbReference type="InterPro" id="IPR028098">
    <property type="entry name" value="Glyco_trans_4-like_N"/>
</dbReference>
<evidence type="ECO:0000259" key="1">
    <source>
        <dbReference type="Pfam" id="PF00534"/>
    </source>
</evidence>
<dbReference type="Pfam" id="PF00534">
    <property type="entry name" value="Glycos_transf_1"/>
    <property type="match status" value="1"/>
</dbReference>
<protein>
    <recommendedName>
        <fullName evidence="5">Glycosyl transferase family 1</fullName>
    </recommendedName>
</protein>
<dbReference type="EMBL" id="MUKB01000014">
    <property type="protein sequence ID" value="OPX18430.1"/>
    <property type="molecule type" value="Genomic_DNA"/>
</dbReference>
<evidence type="ECO:0000313" key="3">
    <source>
        <dbReference type="EMBL" id="OPX18430.1"/>
    </source>
</evidence>
<comment type="caution">
    <text evidence="3">The sequence shown here is derived from an EMBL/GenBank/DDBJ whole genome shotgun (WGS) entry which is preliminary data.</text>
</comment>